<evidence type="ECO:0000313" key="1">
    <source>
        <dbReference type="EMBL" id="TXC76107.1"/>
    </source>
</evidence>
<reference evidence="1 2" key="1">
    <citation type="submission" date="2019-08" db="EMBL/GenBank/DDBJ databases">
        <title>Genome of Luteibaculum oceani JCM 18817.</title>
        <authorList>
            <person name="Bowman J.P."/>
        </authorList>
    </citation>
    <scope>NUCLEOTIDE SEQUENCE [LARGE SCALE GENOMIC DNA]</scope>
    <source>
        <strain evidence="1 2">JCM 18817</strain>
    </source>
</reference>
<evidence type="ECO:0008006" key="3">
    <source>
        <dbReference type="Google" id="ProtNLM"/>
    </source>
</evidence>
<keyword evidence="2" id="KW-1185">Reference proteome</keyword>
<dbReference type="EMBL" id="VORB01000011">
    <property type="protein sequence ID" value="TXC76107.1"/>
    <property type="molecule type" value="Genomic_DNA"/>
</dbReference>
<dbReference type="AlphaFoldDB" id="A0A5C6US96"/>
<evidence type="ECO:0000313" key="2">
    <source>
        <dbReference type="Proteomes" id="UP000321168"/>
    </source>
</evidence>
<dbReference type="Gene3D" id="3.90.550.10">
    <property type="entry name" value="Spore Coat Polysaccharide Biosynthesis Protein SpsA, Chain A"/>
    <property type="match status" value="1"/>
</dbReference>
<gene>
    <name evidence="1" type="ORF">FRX97_11385</name>
</gene>
<sequence>MKVTSKKAAPLYICIPAYHETELEKALMDLASNEGEFEVWVHLNSLESDQEAQLFNASQYEALQGLSKQLHYPLNVIHSVFSDKEGGVGLARKILMDTVVDHCTAINHTDCILACLDGDCRVNENYTQEIIRHFSKNKDTPACSINFEHPVAPSENIEPPIAAYESHLRLYRQHLRFMGHPYAFHTVGSSMACRLTAYVKQGGMNTKKAGEDFYFLNKLMHLGGFSECFETTVYPSARISTRVPFGTGRAMEEVKQGKVLDTYHSAIFDVLKNWVDSTLFGGKLKYQEELNHLDALFGWKKDWEVIQQNTACEDQRVKRFFQKFDLFHTMKFIHALRDYKYPNQNLDEAFQKLCIKMSINYKKGWYYRLSCLRDLDKSS</sequence>
<accession>A0A5C6US96</accession>
<dbReference type="OrthoDB" id="5391853at2"/>
<name>A0A5C6US96_9FLAO</name>
<dbReference type="SUPFAM" id="SSF53448">
    <property type="entry name" value="Nucleotide-diphospho-sugar transferases"/>
    <property type="match status" value="1"/>
</dbReference>
<dbReference type="RefSeq" id="WP_147015345.1">
    <property type="nucleotide sequence ID" value="NZ_VORB01000011.1"/>
</dbReference>
<protein>
    <recommendedName>
        <fullName evidence="3">Glycosyltransferase family 2 protein</fullName>
    </recommendedName>
</protein>
<proteinExistence type="predicted"/>
<comment type="caution">
    <text evidence="1">The sequence shown here is derived from an EMBL/GenBank/DDBJ whole genome shotgun (WGS) entry which is preliminary data.</text>
</comment>
<dbReference type="Proteomes" id="UP000321168">
    <property type="component" value="Unassembled WGS sequence"/>
</dbReference>
<organism evidence="1 2">
    <name type="scientific">Luteibaculum oceani</name>
    <dbReference type="NCBI Taxonomy" id="1294296"/>
    <lineage>
        <taxon>Bacteria</taxon>
        <taxon>Pseudomonadati</taxon>
        <taxon>Bacteroidota</taxon>
        <taxon>Flavobacteriia</taxon>
        <taxon>Flavobacteriales</taxon>
        <taxon>Luteibaculaceae</taxon>
        <taxon>Luteibaculum</taxon>
    </lineage>
</organism>
<dbReference type="InterPro" id="IPR029044">
    <property type="entry name" value="Nucleotide-diphossugar_trans"/>
</dbReference>